<feature type="transmembrane region" description="Helical" evidence="11">
    <location>
        <begin position="170"/>
        <end position="188"/>
    </location>
</feature>
<sequence length="599" mass="66581">MLLENQSSEQNEGERCPNEPRNGLVGKRLPRWTCVSRGDAISVKAKWMLHFRCISQFLRTWLLLSSIFLTPLHHDFVPDITKDYIPLQVAICAGILLDLVAFGANAAILWVVLGNKNLRKAPTSVFLLNLCISDIFVSLFLIPIAITILFSAFQEDGIYVPTYLCEPVSFINSLLVYSGVWAAAAISVDRRFSIVAPMAHSAFMTTRRALMATGMVWVTAAGFALLPHIFPTESPKNLFNYTSTAVILISSSISLHSNYTSNVSTTATNSTFFAYNSSASVLAETTDDCSAWKTCALMFTLDWSNSSHVFAVVIGCYLIPALLMISMYVSIFKVARKAGLQAQKASTMSIPTISGEVEAKAEIPEEIEIGSELKSATVERQGETNRNCILRHLIWSERQIVGDPPYHSSMENSEEFTCPQCSSRSTSRLYASLSDASATRSISAGGKARRTLLLIMGLSLASWTPYYVVHAYCACTNDCWKDVPLLVSTLLHRVRRRLALVCIFCPQPYLVRTAQQACERASPHQFRENESPQQTIEIAVPEQTSFAFIFAEAFIRRRVKLKGKIQQDLDIEELPNGYNKETDLGKFKFEGGLSYIIVN</sequence>
<dbReference type="AlphaFoldDB" id="A0A8K0P8P8"/>
<keyword evidence="8" id="KW-0675">Receptor</keyword>
<evidence type="ECO:0000256" key="11">
    <source>
        <dbReference type="SAM" id="Phobius"/>
    </source>
</evidence>
<dbReference type="EMBL" id="KZ309282">
    <property type="protein sequence ID" value="KAG8238086.1"/>
    <property type="molecule type" value="Genomic_DNA"/>
</dbReference>
<evidence type="ECO:0000256" key="9">
    <source>
        <dbReference type="ARBA" id="ARBA00023224"/>
    </source>
</evidence>
<dbReference type="Gene3D" id="1.20.1070.10">
    <property type="entry name" value="Rhodopsin 7-helix transmembrane proteins"/>
    <property type="match status" value="1"/>
</dbReference>
<dbReference type="Pfam" id="PF00001">
    <property type="entry name" value="7tm_1"/>
    <property type="match status" value="2"/>
</dbReference>
<feature type="transmembrane region" description="Helical" evidence="11">
    <location>
        <begin position="125"/>
        <end position="150"/>
    </location>
</feature>
<feature type="region of interest" description="Disordered" evidence="10">
    <location>
        <begin position="1"/>
        <end position="22"/>
    </location>
</feature>
<reference evidence="13" key="2">
    <citation type="submission" date="2017-10" db="EMBL/GenBank/DDBJ databases">
        <title>Ladona fulva Genome sequencing and assembly.</title>
        <authorList>
            <person name="Murali S."/>
            <person name="Richards S."/>
            <person name="Bandaranaike D."/>
            <person name="Bellair M."/>
            <person name="Blankenburg K."/>
            <person name="Chao H."/>
            <person name="Dinh H."/>
            <person name="Doddapaneni H."/>
            <person name="Dugan-Rocha S."/>
            <person name="Elkadiri S."/>
            <person name="Gnanaolivu R."/>
            <person name="Hernandez B."/>
            <person name="Skinner E."/>
            <person name="Javaid M."/>
            <person name="Lee S."/>
            <person name="Li M."/>
            <person name="Ming W."/>
            <person name="Munidasa M."/>
            <person name="Muniz J."/>
            <person name="Nguyen L."/>
            <person name="Hughes D."/>
            <person name="Osuji N."/>
            <person name="Pu L.-L."/>
            <person name="Puazo M."/>
            <person name="Qu C."/>
            <person name="Quiroz J."/>
            <person name="Raj R."/>
            <person name="Weissenberger G."/>
            <person name="Xin Y."/>
            <person name="Zou X."/>
            <person name="Han Y."/>
            <person name="Worley K."/>
            <person name="Muzny D."/>
            <person name="Gibbs R."/>
        </authorList>
    </citation>
    <scope>NUCLEOTIDE SEQUENCE</scope>
    <source>
        <strain evidence="13">Sampled in the wild</strain>
    </source>
</reference>
<evidence type="ECO:0000259" key="12">
    <source>
        <dbReference type="PROSITE" id="PS50262"/>
    </source>
</evidence>
<dbReference type="OrthoDB" id="10037617at2759"/>
<proteinExistence type="inferred from homology"/>
<comment type="caution">
    <text evidence="13">The sequence shown here is derived from an EMBL/GenBank/DDBJ whole genome shotgun (WGS) entry which is preliminary data.</text>
</comment>
<name>A0A8K0P8P8_LADFU</name>
<feature type="transmembrane region" description="Helical" evidence="11">
    <location>
        <begin position="308"/>
        <end position="331"/>
    </location>
</feature>
<keyword evidence="4 11" id="KW-0812">Transmembrane</keyword>
<keyword evidence="7 11" id="KW-0472">Membrane</keyword>
<evidence type="ECO:0000256" key="7">
    <source>
        <dbReference type="ARBA" id="ARBA00023136"/>
    </source>
</evidence>
<organism evidence="13 14">
    <name type="scientific">Ladona fulva</name>
    <name type="common">Scarce chaser dragonfly</name>
    <name type="synonym">Libellula fulva</name>
    <dbReference type="NCBI Taxonomy" id="123851"/>
    <lineage>
        <taxon>Eukaryota</taxon>
        <taxon>Metazoa</taxon>
        <taxon>Ecdysozoa</taxon>
        <taxon>Arthropoda</taxon>
        <taxon>Hexapoda</taxon>
        <taxon>Insecta</taxon>
        <taxon>Pterygota</taxon>
        <taxon>Palaeoptera</taxon>
        <taxon>Odonata</taxon>
        <taxon>Epiprocta</taxon>
        <taxon>Anisoptera</taxon>
        <taxon>Libelluloidea</taxon>
        <taxon>Libellulidae</taxon>
        <taxon>Ladona</taxon>
    </lineage>
</organism>
<evidence type="ECO:0000256" key="8">
    <source>
        <dbReference type="ARBA" id="ARBA00023170"/>
    </source>
</evidence>
<keyword evidence="6" id="KW-0297">G-protein coupled receptor</keyword>
<reference evidence="13" key="1">
    <citation type="submission" date="2013-04" db="EMBL/GenBank/DDBJ databases">
        <authorList>
            <person name="Qu J."/>
            <person name="Murali S.C."/>
            <person name="Bandaranaike D."/>
            <person name="Bellair M."/>
            <person name="Blankenburg K."/>
            <person name="Chao H."/>
            <person name="Dinh H."/>
            <person name="Doddapaneni H."/>
            <person name="Downs B."/>
            <person name="Dugan-Rocha S."/>
            <person name="Elkadiri S."/>
            <person name="Gnanaolivu R.D."/>
            <person name="Hernandez B."/>
            <person name="Javaid M."/>
            <person name="Jayaseelan J.C."/>
            <person name="Lee S."/>
            <person name="Li M."/>
            <person name="Ming W."/>
            <person name="Munidasa M."/>
            <person name="Muniz J."/>
            <person name="Nguyen L."/>
            <person name="Ongeri F."/>
            <person name="Osuji N."/>
            <person name="Pu L.-L."/>
            <person name="Puazo M."/>
            <person name="Qu C."/>
            <person name="Quiroz J."/>
            <person name="Raj R."/>
            <person name="Weissenberger G."/>
            <person name="Xin Y."/>
            <person name="Zou X."/>
            <person name="Han Y."/>
            <person name="Richards S."/>
            <person name="Worley K."/>
            <person name="Muzny D."/>
            <person name="Gibbs R."/>
        </authorList>
    </citation>
    <scope>NUCLEOTIDE SEQUENCE</scope>
    <source>
        <strain evidence="13">Sampled in the wild</strain>
    </source>
</reference>
<dbReference type="GO" id="GO:0004930">
    <property type="term" value="F:G protein-coupled receptor activity"/>
    <property type="evidence" value="ECO:0007669"/>
    <property type="project" value="UniProtKB-KW"/>
</dbReference>
<dbReference type="GO" id="GO:0005886">
    <property type="term" value="C:plasma membrane"/>
    <property type="evidence" value="ECO:0007669"/>
    <property type="project" value="UniProtKB-SubCell"/>
</dbReference>
<dbReference type="Proteomes" id="UP000792457">
    <property type="component" value="Unassembled WGS sequence"/>
</dbReference>
<feature type="transmembrane region" description="Helical" evidence="11">
    <location>
        <begin position="209"/>
        <end position="230"/>
    </location>
</feature>
<comment type="subcellular location">
    <subcellularLocation>
        <location evidence="1">Cell membrane</location>
        <topology evidence="1">Multi-pass membrane protein</topology>
    </subcellularLocation>
</comment>
<accession>A0A8K0P8P8</accession>
<keyword evidence="9" id="KW-0807">Transducer</keyword>
<evidence type="ECO:0000256" key="2">
    <source>
        <dbReference type="ARBA" id="ARBA00010663"/>
    </source>
</evidence>
<feature type="transmembrane region" description="Helical" evidence="11">
    <location>
        <begin position="85"/>
        <end position="113"/>
    </location>
</feature>
<feature type="domain" description="G-protein coupled receptors family 1 profile" evidence="12">
    <location>
        <begin position="104"/>
        <end position="469"/>
    </location>
</feature>
<evidence type="ECO:0000256" key="3">
    <source>
        <dbReference type="ARBA" id="ARBA00022475"/>
    </source>
</evidence>
<evidence type="ECO:0000256" key="1">
    <source>
        <dbReference type="ARBA" id="ARBA00004651"/>
    </source>
</evidence>
<keyword evidence="3" id="KW-1003">Cell membrane</keyword>
<evidence type="ECO:0000256" key="5">
    <source>
        <dbReference type="ARBA" id="ARBA00022989"/>
    </source>
</evidence>
<evidence type="ECO:0000256" key="10">
    <source>
        <dbReference type="SAM" id="MobiDB-lite"/>
    </source>
</evidence>
<dbReference type="SUPFAM" id="SSF81321">
    <property type="entry name" value="Family A G protein-coupled receptor-like"/>
    <property type="match status" value="1"/>
</dbReference>
<feature type="transmembrane region" description="Helical" evidence="11">
    <location>
        <begin position="56"/>
        <end position="73"/>
    </location>
</feature>
<dbReference type="InterPro" id="IPR000276">
    <property type="entry name" value="GPCR_Rhodpsn"/>
</dbReference>
<dbReference type="PROSITE" id="PS50262">
    <property type="entry name" value="G_PROTEIN_RECEP_F1_2"/>
    <property type="match status" value="1"/>
</dbReference>
<comment type="similarity">
    <text evidence="2">Belongs to the G-protein coupled receptor 1 family.</text>
</comment>
<dbReference type="GO" id="GO:0043235">
    <property type="term" value="C:receptor complex"/>
    <property type="evidence" value="ECO:0007669"/>
    <property type="project" value="TreeGrafter"/>
</dbReference>
<evidence type="ECO:0000313" key="13">
    <source>
        <dbReference type="EMBL" id="KAG8238086.1"/>
    </source>
</evidence>
<protein>
    <recommendedName>
        <fullName evidence="12">G-protein coupled receptors family 1 profile domain-containing protein</fullName>
    </recommendedName>
</protein>
<dbReference type="InterPro" id="IPR017452">
    <property type="entry name" value="GPCR_Rhodpsn_7TM"/>
</dbReference>
<keyword evidence="14" id="KW-1185">Reference proteome</keyword>
<dbReference type="PANTHER" id="PTHR22752">
    <property type="entry name" value="G PROTEIN-COUPLED RECEPTOR"/>
    <property type="match status" value="1"/>
</dbReference>
<dbReference type="CDD" id="cd00637">
    <property type="entry name" value="7tm_classA_rhodopsin-like"/>
    <property type="match status" value="1"/>
</dbReference>
<evidence type="ECO:0000313" key="14">
    <source>
        <dbReference type="Proteomes" id="UP000792457"/>
    </source>
</evidence>
<dbReference type="GO" id="GO:0005768">
    <property type="term" value="C:endosome"/>
    <property type="evidence" value="ECO:0007669"/>
    <property type="project" value="TreeGrafter"/>
</dbReference>
<evidence type="ECO:0000256" key="6">
    <source>
        <dbReference type="ARBA" id="ARBA00023040"/>
    </source>
</evidence>
<keyword evidence="5 11" id="KW-1133">Transmembrane helix</keyword>
<feature type="compositionally biased region" description="Polar residues" evidence="10">
    <location>
        <begin position="1"/>
        <end position="10"/>
    </location>
</feature>
<dbReference type="PANTHER" id="PTHR22752:SF2">
    <property type="entry name" value="G-PROTEIN COUPLED RECEPTORS FAMILY 1 PROFILE DOMAIN-CONTAINING PROTEIN"/>
    <property type="match status" value="1"/>
</dbReference>
<dbReference type="PRINTS" id="PR00237">
    <property type="entry name" value="GPCRRHODOPSN"/>
</dbReference>
<evidence type="ECO:0000256" key="4">
    <source>
        <dbReference type="ARBA" id="ARBA00022692"/>
    </source>
</evidence>
<gene>
    <name evidence="13" type="ORF">J437_LFUL012193</name>
</gene>